<dbReference type="GO" id="GO:0016020">
    <property type="term" value="C:membrane"/>
    <property type="evidence" value="ECO:0007669"/>
    <property type="project" value="UniProtKB-SubCell"/>
</dbReference>
<feature type="compositionally biased region" description="Polar residues" evidence="6">
    <location>
        <begin position="421"/>
        <end position="431"/>
    </location>
</feature>
<keyword evidence="4 7" id="KW-0472">Membrane</keyword>
<comment type="subcellular location">
    <subcellularLocation>
        <location evidence="1">Membrane</location>
        <topology evidence="1">Multi-pass membrane protein</topology>
    </subcellularLocation>
</comment>
<dbReference type="PANTHER" id="PTHR33048:SF129">
    <property type="entry name" value="INTEGRAL MEMBRANE PROTEIN-RELATED"/>
    <property type="match status" value="1"/>
</dbReference>
<evidence type="ECO:0000256" key="6">
    <source>
        <dbReference type="SAM" id="MobiDB-lite"/>
    </source>
</evidence>
<dbReference type="InterPro" id="IPR049326">
    <property type="entry name" value="Rhodopsin_dom_fungi"/>
</dbReference>
<gene>
    <name evidence="9" type="ORF">IFR04_005917</name>
</gene>
<keyword evidence="10" id="KW-1185">Reference proteome</keyword>
<proteinExistence type="inferred from homology"/>
<feature type="transmembrane region" description="Helical" evidence="7">
    <location>
        <begin position="75"/>
        <end position="99"/>
    </location>
</feature>
<reference evidence="9" key="1">
    <citation type="submission" date="2021-02" db="EMBL/GenBank/DDBJ databases">
        <title>Genome sequence Cadophora malorum strain M34.</title>
        <authorList>
            <person name="Stefanovic E."/>
            <person name="Vu D."/>
            <person name="Scully C."/>
            <person name="Dijksterhuis J."/>
            <person name="Roader J."/>
            <person name="Houbraken J."/>
        </authorList>
    </citation>
    <scope>NUCLEOTIDE SEQUENCE</scope>
    <source>
        <strain evidence="9">M34</strain>
    </source>
</reference>
<evidence type="ECO:0000256" key="3">
    <source>
        <dbReference type="ARBA" id="ARBA00022989"/>
    </source>
</evidence>
<feature type="transmembrane region" description="Helical" evidence="7">
    <location>
        <begin position="187"/>
        <end position="211"/>
    </location>
</feature>
<dbReference type="InterPro" id="IPR052337">
    <property type="entry name" value="SAT4-like"/>
</dbReference>
<evidence type="ECO:0000259" key="8">
    <source>
        <dbReference type="Pfam" id="PF20684"/>
    </source>
</evidence>
<feature type="transmembrane region" description="Helical" evidence="7">
    <location>
        <begin position="276"/>
        <end position="295"/>
    </location>
</feature>
<name>A0A8H7W8C7_9HELO</name>
<feature type="compositionally biased region" description="Polar residues" evidence="6">
    <location>
        <begin position="345"/>
        <end position="362"/>
    </location>
</feature>
<sequence length="457" mass="51101">MSSILASATSTIAMSLPTGTISAHIGSPPNTTKDYYVAKYLLMAFGKTTDPMLGAFVPPARPIEGYVFETRGPRILASMSIALATMVIITGLRLGVRIFRRGLMVGMDDFFIIPGVMLAICWPTLQMCAVIYGGAGKHMYDVTYEEYAYFKRFSNLSKPIFFVAVGIIKVSICFFNRRLTSLTSKAWLMFNNIFLFLLVTYILLSLFWTIFQCNPPWAGWDPIRIAKESRQFKCTSDNIVGSTLSVIHVIMDFALLSVPLIVLWKVRMGWGTKLRLYFVFSIGAMSCIGSVMRQIEQKRLSSDVLWNFIHLQDWTLIDLTFGVVAASLPILSAFIPASWKSVRGTNDPTSAKHGTSGANNLNGTGGYIRSRRRTSISGKRDMSDSMENIVRTDVIELKFQNKSQYFDGESKETKTARRSRAQSGGDSQMDWSSDEIFPNNLHNETWVGRGSGRKDPN</sequence>
<keyword evidence="2 7" id="KW-0812">Transmembrane</keyword>
<accession>A0A8H7W8C7</accession>
<feature type="domain" description="Rhodopsin" evidence="8">
    <location>
        <begin position="92"/>
        <end position="334"/>
    </location>
</feature>
<organism evidence="9 10">
    <name type="scientific">Cadophora malorum</name>
    <dbReference type="NCBI Taxonomy" id="108018"/>
    <lineage>
        <taxon>Eukaryota</taxon>
        <taxon>Fungi</taxon>
        <taxon>Dikarya</taxon>
        <taxon>Ascomycota</taxon>
        <taxon>Pezizomycotina</taxon>
        <taxon>Leotiomycetes</taxon>
        <taxon>Helotiales</taxon>
        <taxon>Ploettnerulaceae</taxon>
        <taxon>Cadophora</taxon>
    </lineage>
</organism>
<evidence type="ECO:0000256" key="2">
    <source>
        <dbReference type="ARBA" id="ARBA00022692"/>
    </source>
</evidence>
<dbReference type="EMBL" id="JAFJYH010000074">
    <property type="protein sequence ID" value="KAG4420940.1"/>
    <property type="molecule type" value="Genomic_DNA"/>
</dbReference>
<comment type="similarity">
    <text evidence="5">Belongs to the SAT4 family.</text>
</comment>
<dbReference type="AlphaFoldDB" id="A0A8H7W8C7"/>
<feature type="transmembrane region" description="Helical" evidence="7">
    <location>
        <begin position="245"/>
        <end position="264"/>
    </location>
</feature>
<feature type="region of interest" description="Disordered" evidence="6">
    <location>
        <begin position="407"/>
        <end position="457"/>
    </location>
</feature>
<evidence type="ECO:0000256" key="5">
    <source>
        <dbReference type="ARBA" id="ARBA00038359"/>
    </source>
</evidence>
<dbReference type="Proteomes" id="UP000664132">
    <property type="component" value="Unassembled WGS sequence"/>
</dbReference>
<dbReference type="PANTHER" id="PTHR33048">
    <property type="entry name" value="PTH11-LIKE INTEGRAL MEMBRANE PROTEIN (AFU_ORTHOLOGUE AFUA_5G11245)"/>
    <property type="match status" value="1"/>
</dbReference>
<dbReference type="OrthoDB" id="5429740at2759"/>
<feature type="transmembrane region" description="Helical" evidence="7">
    <location>
        <begin position="315"/>
        <end position="335"/>
    </location>
</feature>
<feature type="transmembrane region" description="Helical" evidence="7">
    <location>
        <begin position="155"/>
        <end position="175"/>
    </location>
</feature>
<evidence type="ECO:0000313" key="10">
    <source>
        <dbReference type="Proteomes" id="UP000664132"/>
    </source>
</evidence>
<dbReference type="Pfam" id="PF20684">
    <property type="entry name" value="Fung_rhodopsin"/>
    <property type="match status" value="1"/>
</dbReference>
<protein>
    <recommendedName>
        <fullName evidence="8">Rhodopsin domain-containing protein</fullName>
    </recommendedName>
</protein>
<evidence type="ECO:0000256" key="1">
    <source>
        <dbReference type="ARBA" id="ARBA00004141"/>
    </source>
</evidence>
<keyword evidence="3 7" id="KW-1133">Transmembrane helix</keyword>
<comment type="caution">
    <text evidence="9">The sequence shown here is derived from an EMBL/GenBank/DDBJ whole genome shotgun (WGS) entry which is preliminary data.</text>
</comment>
<feature type="region of interest" description="Disordered" evidence="6">
    <location>
        <begin position="345"/>
        <end position="383"/>
    </location>
</feature>
<evidence type="ECO:0000313" key="9">
    <source>
        <dbReference type="EMBL" id="KAG4420940.1"/>
    </source>
</evidence>
<feature type="transmembrane region" description="Helical" evidence="7">
    <location>
        <begin position="111"/>
        <end position="135"/>
    </location>
</feature>
<evidence type="ECO:0000256" key="7">
    <source>
        <dbReference type="SAM" id="Phobius"/>
    </source>
</evidence>
<evidence type="ECO:0000256" key="4">
    <source>
        <dbReference type="ARBA" id="ARBA00023136"/>
    </source>
</evidence>